<dbReference type="RefSeq" id="WP_110424247.1">
    <property type="nucleotide sequence ID" value="NZ_QGLP01000006.1"/>
</dbReference>
<dbReference type="GO" id="GO:0016803">
    <property type="term" value="F:ether hydrolase activity"/>
    <property type="evidence" value="ECO:0007669"/>
    <property type="project" value="TreeGrafter"/>
</dbReference>
<dbReference type="GO" id="GO:0097175">
    <property type="term" value="P:1,6-anhydro-N-acetyl-beta-muramic acid catabolic process"/>
    <property type="evidence" value="ECO:0007669"/>
    <property type="project" value="UniProtKB-UniRule"/>
</dbReference>
<dbReference type="NCBIfam" id="NF009222">
    <property type="entry name" value="PRK12570.1"/>
    <property type="match status" value="1"/>
</dbReference>
<comment type="subunit">
    <text evidence="1 13">Homodimer.</text>
</comment>
<comment type="pathway">
    <text evidence="6 13">Amino-sugar metabolism; N-acetylmuramate degradation.</text>
</comment>
<dbReference type="EMBL" id="QGLP01000006">
    <property type="protein sequence ID" value="PXZ03505.1"/>
    <property type="molecule type" value="Genomic_DNA"/>
</dbReference>
<comment type="pathway">
    <text evidence="7 13">Amino-sugar metabolism; 1,6-anhydro-N-acetylmuramate degradation.</text>
</comment>
<dbReference type="Pfam" id="PF22645">
    <property type="entry name" value="GKRP_SIS_N"/>
    <property type="match status" value="1"/>
</dbReference>
<dbReference type="InterPro" id="IPR005488">
    <property type="entry name" value="Etherase_MurQ"/>
</dbReference>
<name>A0A2V4DS48_9GAMM</name>
<dbReference type="InterPro" id="IPR040190">
    <property type="entry name" value="MURQ/GCKR"/>
</dbReference>
<dbReference type="GO" id="GO:0097173">
    <property type="term" value="P:N-acetylmuramic acid catabolic process"/>
    <property type="evidence" value="ECO:0007669"/>
    <property type="project" value="UniProtKB-UniPathway"/>
</dbReference>
<protein>
    <recommendedName>
        <fullName evidence="10 13">N-acetylmuramic acid 6-phosphate etherase</fullName>
        <shortName evidence="13">MurNAc-6-P etherase</shortName>
        <ecNumber evidence="9 13">4.2.1.126</ecNumber>
    </recommendedName>
    <alternativeName>
        <fullName evidence="12 13">N-acetylmuramic acid 6-phosphate hydrolase</fullName>
    </alternativeName>
    <alternativeName>
        <fullName evidence="11 13">N-acetylmuramic acid 6-phosphate lyase</fullName>
    </alternativeName>
</protein>
<dbReference type="UniPathway" id="UPA00342"/>
<gene>
    <name evidence="13 15" type="primary">murQ</name>
    <name evidence="15" type="ORF">DKK79_11735</name>
</gene>
<feature type="active site" description="Proton donor" evidence="13">
    <location>
        <position position="86"/>
    </location>
</feature>
<dbReference type="AlphaFoldDB" id="A0A2V4DS48"/>
<dbReference type="HAMAP" id="MF_00068">
    <property type="entry name" value="MurQ"/>
    <property type="match status" value="1"/>
</dbReference>
<dbReference type="InterPro" id="IPR005486">
    <property type="entry name" value="Glucokinase_regulatory_CS"/>
</dbReference>
<dbReference type="UniPathway" id="UPA00544"/>
<evidence type="ECO:0000256" key="1">
    <source>
        <dbReference type="ARBA" id="ARBA00011738"/>
    </source>
</evidence>
<dbReference type="EC" id="4.2.1.126" evidence="9 13"/>
<evidence type="ECO:0000256" key="7">
    <source>
        <dbReference type="ARBA" id="ARBA00060595"/>
    </source>
</evidence>
<dbReference type="GO" id="GO:0016835">
    <property type="term" value="F:carbon-oxygen lyase activity"/>
    <property type="evidence" value="ECO:0007669"/>
    <property type="project" value="UniProtKB-UniRule"/>
</dbReference>
<dbReference type="UniPathway" id="UPA00343"/>
<evidence type="ECO:0000256" key="13">
    <source>
        <dbReference type="HAMAP-Rule" id="MF_00068"/>
    </source>
</evidence>
<comment type="caution">
    <text evidence="15">The sequence shown here is derived from an EMBL/GenBank/DDBJ whole genome shotgun (WGS) entry which is preliminary data.</text>
</comment>
<evidence type="ECO:0000259" key="14">
    <source>
        <dbReference type="PROSITE" id="PS51464"/>
    </source>
</evidence>
<keyword evidence="3 13" id="KW-0119">Carbohydrate metabolism</keyword>
<organism evidence="15 16">
    <name type="scientific">Gilliamella apicola</name>
    <dbReference type="NCBI Taxonomy" id="1196095"/>
    <lineage>
        <taxon>Bacteria</taxon>
        <taxon>Pseudomonadati</taxon>
        <taxon>Pseudomonadota</taxon>
        <taxon>Gammaproteobacteria</taxon>
        <taxon>Orbales</taxon>
        <taxon>Orbaceae</taxon>
        <taxon>Gilliamella</taxon>
    </lineage>
</organism>
<dbReference type="PROSITE" id="PS01272">
    <property type="entry name" value="GCKR"/>
    <property type="match status" value="1"/>
</dbReference>
<dbReference type="Gene3D" id="3.40.50.10490">
    <property type="entry name" value="Glucose-6-phosphate isomerase like protein, domain 1"/>
    <property type="match status" value="1"/>
</dbReference>
<dbReference type="CDD" id="cd05007">
    <property type="entry name" value="SIS_Etherase"/>
    <property type="match status" value="1"/>
</dbReference>
<dbReference type="PANTHER" id="PTHR10088:SF4">
    <property type="entry name" value="GLUCOKINASE REGULATORY PROTEIN"/>
    <property type="match status" value="1"/>
</dbReference>
<dbReference type="GO" id="GO:0046348">
    <property type="term" value="P:amino sugar catabolic process"/>
    <property type="evidence" value="ECO:0007669"/>
    <property type="project" value="InterPro"/>
</dbReference>
<evidence type="ECO:0000256" key="5">
    <source>
        <dbReference type="ARBA" id="ARBA00051747"/>
    </source>
</evidence>
<evidence type="ECO:0000256" key="12">
    <source>
        <dbReference type="ARBA" id="ARBA00084049"/>
    </source>
</evidence>
<reference evidence="15 16" key="1">
    <citation type="submission" date="2018-05" db="EMBL/GenBank/DDBJ databases">
        <title>Reference genomes for bee gut microbiota database.</title>
        <authorList>
            <person name="Ellegaard K.M."/>
        </authorList>
    </citation>
    <scope>NUCLEOTIDE SEQUENCE [LARGE SCALE GENOMIC DNA]</scope>
    <source>
        <strain evidence="15 16">ESL0177</strain>
    </source>
</reference>
<dbReference type="GO" id="GO:0009254">
    <property type="term" value="P:peptidoglycan turnover"/>
    <property type="evidence" value="ECO:0007669"/>
    <property type="project" value="UniProtKB-UniRule"/>
</dbReference>
<dbReference type="InterPro" id="IPR046348">
    <property type="entry name" value="SIS_dom_sf"/>
</dbReference>
<dbReference type="PANTHER" id="PTHR10088">
    <property type="entry name" value="GLUCOKINASE REGULATORY PROTEIN"/>
    <property type="match status" value="1"/>
</dbReference>
<evidence type="ECO:0000256" key="4">
    <source>
        <dbReference type="ARBA" id="ARBA00037880"/>
    </source>
</evidence>
<evidence type="ECO:0000256" key="2">
    <source>
        <dbReference type="ARBA" id="ARBA00023239"/>
    </source>
</evidence>
<evidence type="ECO:0000256" key="6">
    <source>
        <dbReference type="ARBA" id="ARBA00060532"/>
    </source>
</evidence>
<dbReference type="SUPFAM" id="SSF53697">
    <property type="entry name" value="SIS domain"/>
    <property type="match status" value="1"/>
</dbReference>
<dbReference type="NCBIfam" id="TIGR00274">
    <property type="entry name" value="N-acetylmuramic acid 6-phosphate etherase"/>
    <property type="match status" value="1"/>
</dbReference>
<comment type="miscellaneous">
    <text evidence="13">A lyase-type mechanism (elimination/hydration) is suggested for the cleavage of the lactyl ether bond of MurNAc 6-phosphate, with the formation of an alpha,beta-unsaturated aldehyde intermediate with (E)-stereochemistry, followed by the syn addition of water to give product.</text>
</comment>
<comment type="similarity">
    <text evidence="8 13">Belongs to the GCKR-like family. MurNAc-6-P etherase subfamily.</text>
</comment>
<evidence type="ECO:0000313" key="15">
    <source>
        <dbReference type="EMBL" id="PXZ03505.1"/>
    </source>
</evidence>
<evidence type="ECO:0000313" key="16">
    <source>
        <dbReference type="Proteomes" id="UP000247483"/>
    </source>
</evidence>
<feature type="active site" evidence="13">
    <location>
        <position position="117"/>
    </location>
</feature>
<dbReference type="Proteomes" id="UP000247483">
    <property type="component" value="Unassembled WGS sequence"/>
</dbReference>
<evidence type="ECO:0000256" key="3">
    <source>
        <dbReference type="ARBA" id="ARBA00023277"/>
    </source>
</evidence>
<dbReference type="FunFam" id="3.40.50.10490:FF:000014">
    <property type="entry name" value="N-acetylmuramic acid 6-phosphate etherase"/>
    <property type="match status" value="1"/>
</dbReference>
<evidence type="ECO:0000256" key="8">
    <source>
        <dbReference type="ARBA" id="ARBA00061234"/>
    </source>
</evidence>
<keyword evidence="2 13" id="KW-0456">Lyase</keyword>
<accession>A0A2V4DS48</accession>
<dbReference type="PROSITE" id="PS51464">
    <property type="entry name" value="SIS"/>
    <property type="match status" value="1"/>
</dbReference>
<feature type="domain" description="SIS" evidence="14">
    <location>
        <begin position="58"/>
        <end position="221"/>
    </location>
</feature>
<dbReference type="GO" id="GO:0097367">
    <property type="term" value="F:carbohydrate derivative binding"/>
    <property type="evidence" value="ECO:0007669"/>
    <property type="project" value="InterPro"/>
</dbReference>
<comment type="pathway">
    <text evidence="4 13">Cell wall biogenesis; peptidoglycan recycling.</text>
</comment>
<comment type="catalytic activity">
    <reaction evidence="5 13">
        <text>N-acetyl-D-muramate 6-phosphate + H2O = N-acetyl-D-glucosamine 6-phosphate + (R)-lactate</text>
        <dbReference type="Rhea" id="RHEA:26410"/>
        <dbReference type="ChEBI" id="CHEBI:15377"/>
        <dbReference type="ChEBI" id="CHEBI:16004"/>
        <dbReference type="ChEBI" id="CHEBI:57513"/>
        <dbReference type="ChEBI" id="CHEBI:58722"/>
        <dbReference type="EC" id="4.2.1.126"/>
    </reaction>
</comment>
<evidence type="ECO:0000256" key="9">
    <source>
        <dbReference type="ARBA" id="ARBA00067056"/>
    </source>
</evidence>
<evidence type="ECO:0000256" key="10">
    <source>
        <dbReference type="ARBA" id="ARBA00070061"/>
    </source>
</evidence>
<dbReference type="FunFam" id="1.10.8.1080:FF:000001">
    <property type="entry name" value="N-acetylmuramic acid 6-phosphate etherase"/>
    <property type="match status" value="1"/>
</dbReference>
<dbReference type="InterPro" id="IPR001347">
    <property type="entry name" value="SIS_dom"/>
</dbReference>
<proteinExistence type="inferred from homology"/>
<sequence>MPNINLSVMITENRNSASENIDCASTLEILQIINNEDKKVAIAVEKQLTNIAKAVDEISHALLNRGRLIYLGAGTSGRLGILDASECPPTYGTAPEQVVGLIAGGHSAIFKAVENAEDSPELAVNDLKNINFSEQDILVGIAASGRTPYVIGGMQYAKSLDATVISLCCNANAPMINLANIAITPIVGAEVVTGSSRMKAGTAQKLVLNMLTTASMIKIGKVYGNLMVDVKASNAKLIERQISIVMQATDCSRDTAITTLNQCNQHCKTAILMILAGLTAQQAKTVLEQNNGFIRTALKQNNK</sequence>
<dbReference type="Gene3D" id="1.10.8.1080">
    <property type="match status" value="1"/>
</dbReference>
<dbReference type="NCBIfam" id="NF003915">
    <property type="entry name" value="PRK05441.1"/>
    <property type="match status" value="1"/>
</dbReference>
<comment type="function">
    <text evidence="13">Specifically catalyzes the cleavage of the D-lactyl ether substituent of MurNAc 6-phosphate, producing GlcNAc 6-phosphate and D-lactate. Together with AnmK, is also required for the utilization of anhydro-N-acetylmuramic acid (anhMurNAc) either imported from the medium or derived from its own cell wall murein, and thus plays a role in cell wall recycling.</text>
</comment>
<evidence type="ECO:0000256" key="11">
    <source>
        <dbReference type="ARBA" id="ARBA00077905"/>
    </source>
</evidence>